<dbReference type="RefSeq" id="WP_106748948.1">
    <property type="nucleotide sequence ID" value="NZ_CP027668.1"/>
</dbReference>
<evidence type="ECO:0000313" key="3">
    <source>
        <dbReference type="EMBL" id="AVO45607.1"/>
    </source>
</evidence>
<feature type="transmembrane region" description="Helical" evidence="2">
    <location>
        <begin position="30"/>
        <end position="54"/>
    </location>
</feature>
<keyword evidence="2" id="KW-1133">Transmembrane helix</keyword>
<keyword evidence="2" id="KW-0472">Membrane</keyword>
<protein>
    <submittedName>
        <fullName evidence="3">Uncharacterized protein</fullName>
    </submittedName>
</protein>
<name>A0A2S0NC40_9HYPH</name>
<proteinExistence type="predicted"/>
<dbReference type="Proteomes" id="UP000237889">
    <property type="component" value="Chromosome"/>
</dbReference>
<sequence length="252" mass="25918">MADDVAMNFRKQRGRAGDREADPSSGGVSMLALIVCAAGLGFGGFALATGSLTLPGVPRMAALWQAPGPAGPAATEDGGPRIMSLVPGVRESVTATTGMQLVGTSAVAMTYTPVGPVVLRKPGGYVEIDGPRLLPPPLGPRRTGNGVLDHAAHLANDLRALAYTPCDSHLRHLAAANITLFVAGFMPPRTPVDPRAAADTAFWRRPEASVVRRAVVPLAEKGALAPADFGLDASPQARGLFEGVTLGRVTCG</sequence>
<evidence type="ECO:0000256" key="2">
    <source>
        <dbReference type="SAM" id="Phobius"/>
    </source>
</evidence>
<gene>
    <name evidence="3" type="ORF">C6569_11325</name>
</gene>
<reference evidence="3 4" key="1">
    <citation type="submission" date="2018-03" db="EMBL/GenBank/DDBJ databases">
        <title>Genome sequencing of Phreatobacter sp.</title>
        <authorList>
            <person name="Kim S.-J."/>
            <person name="Heo J."/>
            <person name="Kwon S.-W."/>
        </authorList>
    </citation>
    <scope>NUCLEOTIDE SEQUENCE [LARGE SCALE GENOMIC DNA]</scope>
    <source>
        <strain evidence="3 4">S-12</strain>
    </source>
</reference>
<evidence type="ECO:0000313" key="4">
    <source>
        <dbReference type="Proteomes" id="UP000237889"/>
    </source>
</evidence>
<dbReference type="EMBL" id="CP027668">
    <property type="protein sequence ID" value="AVO45607.1"/>
    <property type="molecule type" value="Genomic_DNA"/>
</dbReference>
<dbReference type="KEGG" id="phr:C6569_11325"/>
<dbReference type="OrthoDB" id="8480329at2"/>
<organism evidence="3 4">
    <name type="scientific">Phreatobacter cathodiphilus</name>
    <dbReference type="NCBI Taxonomy" id="1868589"/>
    <lineage>
        <taxon>Bacteria</taxon>
        <taxon>Pseudomonadati</taxon>
        <taxon>Pseudomonadota</taxon>
        <taxon>Alphaproteobacteria</taxon>
        <taxon>Hyphomicrobiales</taxon>
        <taxon>Phreatobacteraceae</taxon>
        <taxon>Phreatobacter</taxon>
    </lineage>
</organism>
<keyword evidence="4" id="KW-1185">Reference proteome</keyword>
<feature type="region of interest" description="Disordered" evidence="1">
    <location>
        <begin position="1"/>
        <end position="25"/>
    </location>
</feature>
<accession>A0A2S0NC40</accession>
<keyword evidence="2" id="KW-0812">Transmembrane</keyword>
<dbReference type="AlphaFoldDB" id="A0A2S0NC40"/>
<evidence type="ECO:0000256" key="1">
    <source>
        <dbReference type="SAM" id="MobiDB-lite"/>
    </source>
</evidence>